<name>A0ACC0Y5E9_9ROSI</name>
<evidence type="ECO:0000313" key="2">
    <source>
        <dbReference type="Proteomes" id="UP001163603"/>
    </source>
</evidence>
<accession>A0ACC0Y5E9</accession>
<dbReference type="Proteomes" id="UP001163603">
    <property type="component" value="Chromosome 9"/>
</dbReference>
<keyword evidence="2" id="KW-1185">Reference proteome</keyword>
<organism evidence="1 2">
    <name type="scientific">Pistacia integerrima</name>
    <dbReference type="NCBI Taxonomy" id="434235"/>
    <lineage>
        <taxon>Eukaryota</taxon>
        <taxon>Viridiplantae</taxon>
        <taxon>Streptophyta</taxon>
        <taxon>Embryophyta</taxon>
        <taxon>Tracheophyta</taxon>
        <taxon>Spermatophyta</taxon>
        <taxon>Magnoliopsida</taxon>
        <taxon>eudicotyledons</taxon>
        <taxon>Gunneridae</taxon>
        <taxon>Pentapetalae</taxon>
        <taxon>rosids</taxon>
        <taxon>malvids</taxon>
        <taxon>Sapindales</taxon>
        <taxon>Anacardiaceae</taxon>
        <taxon>Pistacia</taxon>
    </lineage>
</organism>
<comment type="caution">
    <text evidence="1">The sequence shown here is derived from an EMBL/GenBank/DDBJ whole genome shotgun (WGS) entry which is preliminary data.</text>
</comment>
<proteinExistence type="predicted"/>
<reference evidence="2" key="1">
    <citation type="journal article" date="2023" name="G3 (Bethesda)">
        <title>Genome assembly and association tests identify interacting loci associated with vigor, precocity, and sex in interspecific pistachio rootstocks.</title>
        <authorList>
            <person name="Palmer W."/>
            <person name="Jacygrad E."/>
            <person name="Sagayaradj S."/>
            <person name="Cavanaugh K."/>
            <person name="Han R."/>
            <person name="Bertier L."/>
            <person name="Beede B."/>
            <person name="Kafkas S."/>
            <person name="Golino D."/>
            <person name="Preece J."/>
            <person name="Michelmore R."/>
        </authorList>
    </citation>
    <scope>NUCLEOTIDE SEQUENCE [LARGE SCALE GENOMIC DNA]</scope>
</reference>
<protein>
    <submittedName>
        <fullName evidence="1">Uncharacterized protein</fullName>
    </submittedName>
</protein>
<gene>
    <name evidence="1" type="ORF">Pint_35961</name>
</gene>
<dbReference type="EMBL" id="CM047744">
    <property type="protein sequence ID" value="KAJ0028871.1"/>
    <property type="molecule type" value="Genomic_DNA"/>
</dbReference>
<sequence>MCIRIHVDWLYYIAFAIVVVGLVIYSTTDKDPVPIPALENGSHNVQYQMLDGENVASRDELSG</sequence>
<evidence type="ECO:0000313" key="1">
    <source>
        <dbReference type="EMBL" id="KAJ0028871.1"/>
    </source>
</evidence>